<dbReference type="Pfam" id="PF13966">
    <property type="entry name" value="zf-RVT"/>
    <property type="match status" value="1"/>
</dbReference>
<dbReference type="EMBL" id="CP144745">
    <property type="protein sequence ID" value="WVZ52340.1"/>
    <property type="molecule type" value="Genomic_DNA"/>
</dbReference>
<evidence type="ECO:0000313" key="3">
    <source>
        <dbReference type="Proteomes" id="UP001341281"/>
    </source>
</evidence>
<gene>
    <name evidence="2" type="ORF">U9M48_003412</name>
</gene>
<evidence type="ECO:0000259" key="1">
    <source>
        <dbReference type="Pfam" id="PF13966"/>
    </source>
</evidence>
<evidence type="ECO:0000313" key="2">
    <source>
        <dbReference type="EMBL" id="WVZ52340.1"/>
    </source>
</evidence>
<dbReference type="InterPro" id="IPR026960">
    <property type="entry name" value="RVT-Znf"/>
</dbReference>
<sequence length="479" mass="54272">MLFILVMDVLNSLVRFATEKGLLQPLAVQCVRHRVSFYADDAVIFLRPAMQDLQVIKCILEYFGHASGLQTNLAKSSASPIHCSSEALALTADTLSCEIKELPCTYLGLPLCVRKPTKDVLLPLIDNVADHLPGWKASLMNRAGRLILVRVVLTAITIHHLIALDLPKWVIKAIDKRRRGFLWKGQEQANGVSIPTKAWALFEAASCSVVGNGESIKFWTDRWLDGRSIVDLVPSLLSAVPRRAVQRRTMAQALQNQFWVSDISGALTVQVLVEDLRVWELVDDINLQQDVPDQHLWKLTKSGIYSRKSAYTAFFLGSVGLSGWKRIWKGWAPLKCKFFLWLVKHNRCWTPDHLAKRGLPHPLVCPFCDQADETIHHILVGCVFSRQVWTSLLHSLTPSVADTRFFSWWARSSALVPKEVRKALNTLFILVAWELWKFRNSCVFEGCQLCVQWVIQRIKEEGLLWCKVGASILQEFVQS</sequence>
<keyword evidence="3" id="KW-1185">Reference proteome</keyword>
<name>A0AAQ3PKZ7_PASNO</name>
<dbReference type="AlphaFoldDB" id="A0AAQ3PKZ7"/>
<organism evidence="2 3">
    <name type="scientific">Paspalum notatum var. saurae</name>
    <dbReference type="NCBI Taxonomy" id="547442"/>
    <lineage>
        <taxon>Eukaryota</taxon>
        <taxon>Viridiplantae</taxon>
        <taxon>Streptophyta</taxon>
        <taxon>Embryophyta</taxon>
        <taxon>Tracheophyta</taxon>
        <taxon>Spermatophyta</taxon>
        <taxon>Magnoliopsida</taxon>
        <taxon>Liliopsida</taxon>
        <taxon>Poales</taxon>
        <taxon>Poaceae</taxon>
        <taxon>PACMAD clade</taxon>
        <taxon>Panicoideae</taxon>
        <taxon>Andropogonodae</taxon>
        <taxon>Paspaleae</taxon>
        <taxon>Paspalinae</taxon>
        <taxon>Paspalum</taxon>
    </lineage>
</organism>
<protein>
    <recommendedName>
        <fullName evidence="1">Reverse transcriptase zinc-binding domain-containing protein</fullName>
    </recommendedName>
</protein>
<dbReference type="PANTHER" id="PTHR33116">
    <property type="entry name" value="REVERSE TRANSCRIPTASE ZINC-BINDING DOMAIN-CONTAINING PROTEIN-RELATED-RELATED"/>
    <property type="match status" value="1"/>
</dbReference>
<accession>A0AAQ3PKZ7</accession>
<proteinExistence type="predicted"/>
<reference evidence="2 3" key="1">
    <citation type="submission" date="2024-02" db="EMBL/GenBank/DDBJ databases">
        <title>High-quality chromosome-scale genome assembly of Pensacola bahiagrass (Paspalum notatum Flugge var. saurae).</title>
        <authorList>
            <person name="Vega J.M."/>
            <person name="Podio M."/>
            <person name="Orjuela J."/>
            <person name="Siena L.A."/>
            <person name="Pessino S.C."/>
            <person name="Combes M.C."/>
            <person name="Mariac C."/>
            <person name="Albertini E."/>
            <person name="Pupilli F."/>
            <person name="Ortiz J.P.A."/>
            <person name="Leblanc O."/>
        </authorList>
    </citation>
    <scope>NUCLEOTIDE SEQUENCE [LARGE SCALE GENOMIC DNA]</scope>
    <source>
        <strain evidence="2">R1</strain>
        <tissue evidence="2">Leaf</tissue>
    </source>
</reference>
<dbReference type="Proteomes" id="UP001341281">
    <property type="component" value="Chromosome 01"/>
</dbReference>
<feature type="domain" description="Reverse transcriptase zinc-binding" evidence="1">
    <location>
        <begin position="305"/>
        <end position="389"/>
    </location>
</feature>
<dbReference type="PANTHER" id="PTHR33116:SF78">
    <property type="entry name" value="OS12G0587133 PROTEIN"/>
    <property type="match status" value="1"/>
</dbReference>